<dbReference type="InterPro" id="IPR036188">
    <property type="entry name" value="FAD/NAD-bd_sf"/>
</dbReference>
<dbReference type="GO" id="GO:0071949">
    <property type="term" value="F:FAD binding"/>
    <property type="evidence" value="ECO:0007669"/>
    <property type="project" value="InterPro"/>
</dbReference>
<evidence type="ECO:0000256" key="5">
    <source>
        <dbReference type="ARBA" id="ARBA00022827"/>
    </source>
</evidence>
<keyword evidence="10" id="KW-1185">Reference proteome</keyword>
<feature type="domain" description="FAD-binding" evidence="8">
    <location>
        <begin position="5"/>
        <end position="173"/>
    </location>
</feature>
<dbReference type="Proteomes" id="UP001322277">
    <property type="component" value="Chromosome 1"/>
</dbReference>
<evidence type="ECO:0000256" key="3">
    <source>
        <dbReference type="ARBA" id="ARBA00007992"/>
    </source>
</evidence>
<dbReference type="EMBL" id="CP137305">
    <property type="protein sequence ID" value="WQF77145.1"/>
    <property type="molecule type" value="Genomic_DNA"/>
</dbReference>
<evidence type="ECO:0000256" key="4">
    <source>
        <dbReference type="ARBA" id="ARBA00022630"/>
    </source>
</evidence>
<dbReference type="GeneID" id="87938662"/>
<gene>
    <name evidence="9" type="ORF">CDEST_02159</name>
</gene>
<keyword evidence="6" id="KW-0560">Oxidoreductase</keyword>
<dbReference type="Gene3D" id="3.50.50.60">
    <property type="entry name" value="FAD/NAD(P)-binding domain"/>
    <property type="match status" value="1"/>
</dbReference>
<accession>A0AAX4I2G6</accession>
<reference evidence="10" key="1">
    <citation type="journal article" date="2023" name="bioRxiv">
        <title>Complete genome of the Medicago anthracnose fungus, Colletotrichum destructivum, reveals a mini-chromosome-like region within a core chromosome.</title>
        <authorList>
            <person name="Lapalu N."/>
            <person name="Simon A."/>
            <person name="Lu A."/>
            <person name="Plaumann P.-L."/>
            <person name="Amselem J."/>
            <person name="Pigne S."/>
            <person name="Auger A."/>
            <person name="Koch C."/>
            <person name="Dallery J.-F."/>
            <person name="O'Connell R.J."/>
        </authorList>
    </citation>
    <scope>NUCLEOTIDE SEQUENCE [LARGE SCALE GENOMIC DNA]</scope>
    <source>
        <strain evidence="10">CBS 520.97</strain>
    </source>
</reference>
<evidence type="ECO:0000256" key="1">
    <source>
        <dbReference type="ARBA" id="ARBA00001974"/>
    </source>
</evidence>
<dbReference type="SUPFAM" id="SSF51905">
    <property type="entry name" value="FAD/NAD(P)-binding domain"/>
    <property type="match status" value="1"/>
</dbReference>
<dbReference type="RefSeq" id="XP_062774369.1">
    <property type="nucleotide sequence ID" value="XM_062918318.1"/>
</dbReference>
<proteinExistence type="inferred from homology"/>
<dbReference type="AlphaFoldDB" id="A0AAX4I2G6"/>
<feature type="domain" description="FAD-binding" evidence="8">
    <location>
        <begin position="310"/>
        <end position="349"/>
    </location>
</feature>
<dbReference type="Pfam" id="PF01494">
    <property type="entry name" value="FAD_binding_3"/>
    <property type="match status" value="2"/>
</dbReference>
<organism evidence="9 10">
    <name type="scientific">Colletotrichum destructivum</name>
    <dbReference type="NCBI Taxonomy" id="34406"/>
    <lineage>
        <taxon>Eukaryota</taxon>
        <taxon>Fungi</taxon>
        <taxon>Dikarya</taxon>
        <taxon>Ascomycota</taxon>
        <taxon>Pezizomycotina</taxon>
        <taxon>Sordariomycetes</taxon>
        <taxon>Hypocreomycetidae</taxon>
        <taxon>Glomerellales</taxon>
        <taxon>Glomerellaceae</taxon>
        <taxon>Colletotrichum</taxon>
        <taxon>Colletotrichum destructivum species complex</taxon>
    </lineage>
</organism>
<evidence type="ECO:0000256" key="7">
    <source>
        <dbReference type="ARBA" id="ARBA00023033"/>
    </source>
</evidence>
<evidence type="ECO:0000259" key="8">
    <source>
        <dbReference type="Pfam" id="PF01494"/>
    </source>
</evidence>
<sequence length="408" mass="44399">MTNKPILIIGGGIAGLTVARILKQRGIPCIVFERSALHATQGYAITVRDWAFNTLLAALDGVPVEAFQKQVAVDRLLGGSGWVDLTFRANETGESLFNPEPPRTGDEAALFRANRSMLLKWLGIGVEIRHGLKLTAVKGQPGNVTAIFDSGEEVTGSMIVAADGVHSNVRNCLLPDLKAQLLPVVLFHGKRRMNITSWRQIWAPHVGESTIAAGVGDNFNTFVTVANSTGPEAVDLDWTYSRAQQGEKDPLWMPEQPGMIKVPQHLLKEIRAKDLAPPFSTFIDADAIKKDKVHNWRIWVVQATRGDLDKAAETGVVFVGDAIHAMPIFGGEGGNHAILDGVELAKIVAGRVCDAPLVAGDVEAVIREFNDGAYQRGQAAVRRCTQRFSQFHQSMEKWKKVADMASTV</sequence>
<dbReference type="PANTHER" id="PTHR47178:SF4">
    <property type="entry name" value="FAD-DEPENDENT MONOOXYGENASE APTC"/>
    <property type="match status" value="1"/>
</dbReference>
<dbReference type="KEGG" id="cdet:87938662"/>
<comment type="cofactor">
    <cofactor evidence="1">
        <name>FAD</name>
        <dbReference type="ChEBI" id="CHEBI:57692"/>
    </cofactor>
</comment>
<keyword evidence="7" id="KW-0503">Monooxygenase</keyword>
<evidence type="ECO:0000313" key="9">
    <source>
        <dbReference type="EMBL" id="WQF77145.1"/>
    </source>
</evidence>
<keyword evidence="5" id="KW-0274">FAD</keyword>
<dbReference type="GO" id="GO:0004497">
    <property type="term" value="F:monooxygenase activity"/>
    <property type="evidence" value="ECO:0007669"/>
    <property type="project" value="UniProtKB-KW"/>
</dbReference>
<evidence type="ECO:0000313" key="10">
    <source>
        <dbReference type="Proteomes" id="UP001322277"/>
    </source>
</evidence>
<name>A0AAX4I2G6_9PEZI</name>
<comment type="pathway">
    <text evidence="2">Secondary metabolite biosynthesis.</text>
</comment>
<dbReference type="InterPro" id="IPR002938">
    <property type="entry name" value="FAD-bd"/>
</dbReference>
<dbReference type="PANTHER" id="PTHR47178">
    <property type="entry name" value="MONOOXYGENASE, FAD-BINDING"/>
    <property type="match status" value="1"/>
</dbReference>
<comment type="similarity">
    <text evidence="3">Belongs to the paxM FAD-dependent monooxygenase family.</text>
</comment>
<evidence type="ECO:0000256" key="6">
    <source>
        <dbReference type="ARBA" id="ARBA00023002"/>
    </source>
</evidence>
<evidence type="ECO:0000256" key="2">
    <source>
        <dbReference type="ARBA" id="ARBA00005179"/>
    </source>
</evidence>
<dbReference type="PRINTS" id="PR00420">
    <property type="entry name" value="RNGMNOXGNASE"/>
</dbReference>
<protein>
    <submittedName>
        <fullName evidence="9">FAD-binding domain, FAD/NAD(P)-binding domain superfamily</fullName>
    </submittedName>
</protein>
<keyword evidence="4" id="KW-0285">Flavoprotein</keyword>